<gene>
    <name evidence="6" type="ORF">BDY17DRAFT_300727</name>
</gene>
<protein>
    <recommendedName>
        <fullName evidence="5">Symplekin/Pta1 N-terminal domain-containing protein</fullName>
    </recommendedName>
</protein>
<evidence type="ECO:0000256" key="3">
    <source>
        <dbReference type="ARBA" id="ARBA00023242"/>
    </source>
</evidence>
<name>A0A6A6PMA6_9PEZI</name>
<evidence type="ECO:0000256" key="2">
    <source>
        <dbReference type="ARBA" id="ARBA00022664"/>
    </source>
</evidence>
<evidence type="ECO:0000256" key="4">
    <source>
        <dbReference type="SAM" id="MobiDB-lite"/>
    </source>
</evidence>
<reference evidence="6" key="1">
    <citation type="journal article" date="2020" name="Stud. Mycol.">
        <title>101 Dothideomycetes genomes: a test case for predicting lifestyles and emergence of pathogens.</title>
        <authorList>
            <person name="Haridas S."/>
            <person name="Albert R."/>
            <person name="Binder M."/>
            <person name="Bloem J."/>
            <person name="Labutti K."/>
            <person name="Salamov A."/>
            <person name="Andreopoulos B."/>
            <person name="Baker S."/>
            <person name="Barry K."/>
            <person name="Bills G."/>
            <person name="Bluhm B."/>
            <person name="Cannon C."/>
            <person name="Castanera R."/>
            <person name="Culley D."/>
            <person name="Daum C."/>
            <person name="Ezra D."/>
            <person name="Gonzalez J."/>
            <person name="Henrissat B."/>
            <person name="Kuo A."/>
            <person name="Liang C."/>
            <person name="Lipzen A."/>
            <person name="Lutzoni F."/>
            <person name="Magnuson J."/>
            <person name="Mondo S."/>
            <person name="Nolan M."/>
            <person name="Ohm R."/>
            <person name="Pangilinan J."/>
            <person name="Park H.-J."/>
            <person name="Ramirez L."/>
            <person name="Alfaro M."/>
            <person name="Sun H."/>
            <person name="Tritt A."/>
            <person name="Yoshinaga Y."/>
            <person name="Zwiers L.-H."/>
            <person name="Turgeon B."/>
            <person name="Goodwin S."/>
            <person name="Spatafora J."/>
            <person name="Crous P."/>
            <person name="Grigoriev I."/>
        </authorList>
    </citation>
    <scope>NUCLEOTIDE SEQUENCE</scope>
    <source>
        <strain evidence="6">CBS 113389</strain>
    </source>
</reference>
<dbReference type="SUPFAM" id="SSF48371">
    <property type="entry name" value="ARM repeat"/>
    <property type="match status" value="1"/>
</dbReference>
<dbReference type="InterPro" id="IPR032460">
    <property type="entry name" value="Symplekin/Pta1_N"/>
</dbReference>
<dbReference type="RefSeq" id="XP_033587692.1">
    <property type="nucleotide sequence ID" value="XM_033734113.1"/>
</dbReference>
<evidence type="ECO:0000313" key="7">
    <source>
        <dbReference type="Proteomes" id="UP000799767"/>
    </source>
</evidence>
<keyword evidence="2" id="KW-0507">mRNA processing</keyword>
<feature type="compositionally biased region" description="Acidic residues" evidence="4">
    <location>
        <begin position="554"/>
        <end position="563"/>
    </location>
</feature>
<dbReference type="Pfam" id="PF11935">
    <property type="entry name" value="SYMPK_PTA1_N"/>
    <property type="match status" value="1"/>
</dbReference>
<organism evidence="6 7">
    <name type="scientific">Neohortaea acidophila</name>
    <dbReference type="NCBI Taxonomy" id="245834"/>
    <lineage>
        <taxon>Eukaryota</taxon>
        <taxon>Fungi</taxon>
        <taxon>Dikarya</taxon>
        <taxon>Ascomycota</taxon>
        <taxon>Pezizomycotina</taxon>
        <taxon>Dothideomycetes</taxon>
        <taxon>Dothideomycetidae</taxon>
        <taxon>Mycosphaerellales</taxon>
        <taxon>Teratosphaeriaceae</taxon>
        <taxon>Neohortaea</taxon>
    </lineage>
</organism>
<dbReference type="InterPro" id="IPR021850">
    <property type="entry name" value="Symplekin/Pta1"/>
</dbReference>
<keyword evidence="3" id="KW-0539">Nucleus</keyword>
<proteinExistence type="predicted"/>
<evidence type="ECO:0000256" key="1">
    <source>
        <dbReference type="ARBA" id="ARBA00004123"/>
    </source>
</evidence>
<feature type="domain" description="Symplekin/Pta1 N-terminal" evidence="5">
    <location>
        <begin position="91"/>
        <end position="299"/>
    </location>
</feature>
<dbReference type="GO" id="GO:0006397">
    <property type="term" value="P:mRNA processing"/>
    <property type="evidence" value="ECO:0007669"/>
    <property type="project" value="UniProtKB-KW"/>
</dbReference>
<dbReference type="InterPro" id="IPR016024">
    <property type="entry name" value="ARM-type_fold"/>
</dbReference>
<evidence type="ECO:0000313" key="6">
    <source>
        <dbReference type="EMBL" id="KAF2481122.1"/>
    </source>
</evidence>
<comment type="subcellular location">
    <subcellularLocation>
        <location evidence="1">Nucleus</location>
    </subcellularLocation>
</comment>
<dbReference type="GeneID" id="54475115"/>
<keyword evidence="7" id="KW-1185">Reference proteome</keyword>
<evidence type="ECO:0000259" key="5">
    <source>
        <dbReference type="Pfam" id="PF11935"/>
    </source>
</evidence>
<dbReference type="EMBL" id="MU001638">
    <property type="protein sequence ID" value="KAF2481122.1"/>
    <property type="molecule type" value="Genomic_DNA"/>
</dbReference>
<dbReference type="Gene3D" id="1.25.10.10">
    <property type="entry name" value="Leucine-rich Repeat Variant"/>
    <property type="match status" value="1"/>
</dbReference>
<sequence length="755" mass="84044">MASEDTIRQLNSARDIVLRDPAIYPQIVPGVLPVIGASQPLGLRRWGADFLAETFASPVVSPEDKEKMCLGVLDTLQGYLNRKEQSGGEEDVNVLKSAIQCFASIYPYVFRYVVTHAEESVKEVWAKVMGMKSGILRRMDSAPAGVRICCIKFVARVVQVQTPGLIADPRKPDQNEVSLALVPREHAILVPSNLEAEASGLLDRLLTVLEDNPADALTVTSTLNALSPLIHRRASISTKILATILSFNPVQTGKDRLNAKSMTRTTISLLNNVLKRIPTHTLALRIQNQIDRLRHLLAESLLDQPNALKRGPDEPIDGLHANKRLQLDAEASGAAAQQRRADGPLPLGPVSFKDLYTLTADPRAAGFHVGILPEQIVAQLVPPLLQNVNSTQFDQALNLLRTRILELQRRPLPSAVDAARVGPGDGIGDEEDEEYDPNVLGIGETDQVNPITSDERQGHLRLEVMKLPAEPPLNENERLEYGEHARQRLFGTLRDLDDELDKKRAGKAGVAERERIGGFGQSMGAGIAGHERESWITLLVRMATRSAFETKEGADDEEEEEDEAAVKRENDDRSLATKTKSGQHSSSSFPDKIRDALQTYIMYDWRRRIDTAIAWLNEEWYTERLSRPASSTTKALPTYTHLTLSTLDQLTPYLDTKDGRYLIRFLSEVPHLPAGIFPRIKKIAEDPERVQLACQALLYLIMLRPPVREAAIQCAREMWRENRDARTGVEKILVRWAPDELKGMKQEAEEGVKGE</sequence>
<feature type="compositionally biased region" description="Polar residues" evidence="4">
    <location>
        <begin position="576"/>
        <end position="589"/>
    </location>
</feature>
<feature type="compositionally biased region" description="Basic and acidic residues" evidence="4">
    <location>
        <begin position="564"/>
        <end position="575"/>
    </location>
</feature>
<dbReference type="PANTHER" id="PTHR15245:SF20">
    <property type="entry name" value="SYMPLEKIN"/>
    <property type="match status" value="1"/>
</dbReference>
<dbReference type="Proteomes" id="UP000799767">
    <property type="component" value="Unassembled WGS sequence"/>
</dbReference>
<dbReference type="InterPro" id="IPR011989">
    <property type="entry name" value="ARM-like"/>
</dbReference>
<feature type="region of interest" description="Disordered" evidence="4">
    <location>
        <begin position="549"/>
        <end position="590"/>
    </location>
</feature>
<dbReference type="GO" id="GO:0005847">
    <property type="term" value="C:mRNA cleavage and polyadenylation specificity factor complex"/>
    <property type="evidence" value="ECO:0007669"/>
    <property type="project" value="TreeGrafter"/>
</dbReference>
<dbReference type="PANTHER" id="PTHR15245">
    <property type="entry name" value="SYMPLEKIN-RELATED"/>
    <property type="match status" value="1"/>
</dbReference>
<dbReference type="AlphaFoldDB" id="A0A6A6PMA6"/>
<accession>A0A6A6PMA6</accession>
<dbReference type="OrthoDB" id="331600at2759"/>